<dbReference type="AlphaFoldDB" id="A0A0V0YK79"/>
<protein>
    <submittedName>
        <fullName evidence="1">Uncharacterized protein</fullName>
    </submittedName>
</protein>
<sequence>MESQLSGQKVSVIPYTRHSPGGLLLKNAAVQTMLGCTIQNLRNQPGYLTDSQRFRLREVESGQEKHINKKLMFYWLAKKRVFIVANQS</sequence>
<proteinExistence type="predicted"/>
<comment type="caution">
    <text evidence="1">The sequence shown here is derived from an EMBL/GenBank/DDBJ whole genome shotgun (WGS) entry which is preliminary data.</text>
</comment>
<evidence type="ECO:0000313" key="1">
    <source>
        <dbReference type="EMBL" id="KRY00741.1"/>
    </source>
</evidence>
<evidence type="ECO:0000313" key="2">
    <source>
        <dbReference type="Proteomes" id="UP000054815"/>
    </source>
</evidence>
<gene>
    <name evidence="1" type="ORF">T4E_4642</name>
</gene>
<name>A0A0V0YK79_TRIPS</name>
<organism evidence="1 2">
    <name type="scientific">Trichinella pseudospiralis</name>
    <name type="common">Parasitic roundworm</name>
    <dbReference type="NCBI Taxonomy" id="6337"/>
    <lineage>
        <taxon>Eukaryota</taxon>
        <taxon>Metazoa</taxon>
        <taxon>Ecdysozoa</taxon>
        <taxon>Nematoda</taxon>
        <taxon>Enoplea</taxon>
        <taxon>Dorylaimia</taxon>
        <taxon>Trichinellida</taxon>
        <taxon>Trichinellidae</taxon>
        <taxon>Trichinella</taxon>
    </lineage>
</organism>
<dbReference type="Proteomes" id="UP000054815">
    <property type="component" value="Unassembled WGS sequence"/>
</dbReference>
<reference evidence="1 2" key="1">
    <citation type="submission" date="2015-01" db="EMBL/GenBank/DDBJ databases">
        <title>Evolution of Trichinella species and genotypes.</title>
        <authorList>
            <person name="Korhonen P.K."/>
            <person name="Edoardo P."/>
            <person name="Giuseppe L.R."/>
            <person name="Gasser R.B."/>
        </authorList>
    </citation>
    <scope>NUCLEOTIDE SEQUENCE [LARGE SCALE GENOMIC DNA]</scope>
    <source>
        <strain evidence="1">ISS141</strain>
    </source>
</reference>
<accession>A0A0V0YK79</accession>
<dbReference type="EMBL" id="JYDU01000007">
    <property type="protein sequence ID" value="KRY00741.1"/>
    <property type="molecule type" value="Genomic_DNA"/>
</dbReference>